<dbReference type="GO" id="GO:0009360">
    <property type="term" value="C:DNA polymerase III complex"/>
    <property type="evidence" value="ECO:0007669"/>
    <property type="project" value="UniProtKB-UniRule"/>
</dbReference>
<keyword evidence="13" id="KW-1185">Reference proteome</keyword>
<dbReference type="EMBL" id="FMWD01000001">
    <property type="protein sequence ID" value="SCZ50803.1"/>
    <property type="molecule type" value="Genomic_DNA"/>
</dbReference>
<dbReference type="GO" id="GO:0003677">
    <property type="term" value="F:DNA binding"/>
    <property type="evidence" value="ECO:0007669"/>
    <property type="project" value="InterPro"/>
</dbReference>
<keyword evidence="3" id="KW-0808">Transferase</keyword>
<dbReference type="CDD" id="cd18138">
    <property type="entry name" value="HLD_clamp_pol_III_delta"/>
    <property type="match status" value="1"/>
</dbReference>
<dbReference type="OrthoDB" id="9770982at2"/>
<keyword evidence="4" id="KW-0548">Nucleotidyltransferase</keyword>
<name>A0A1G5PMW7_9GAMM</name>
<dbReference type="SUPFAM" id="SSF48019">
    <property type="entry name" value="post-AAA+ oligomerization domain-like"/>
    <property type="match status" value="1"/>
</dbReference>
<dbReference type="Pfam" id="PF06144">
    <property type="entry name" value="DNA_pol3_delta"/>
    <property type="match status" value="1"/>
</dbReference>
<dbReference type="STRING" id="415747.SAMN03097708_00502"/>
<sequence length="337" mass="36767">MRLRPEQLAGHLGNPLLPIYVISGDEPLQTGEATDAIREAARAQGFTEREVMHAETGFDWNLLSAAADALSLFAERRILDLRIPGGKPGDAGGKALSAYAERPPEDNILLVTLPRLDKRQQQSKWFKALDAAGAVVQVWPVGPKELPGWISQRMRARGLESRPEVVRLLADKVEGNLLAAAQEVDKLHLLFGEGAIDLDEVALALADSSRFDVFELVDTALSGDAARTARILDGLYAEGVEPVLILWALAREIRSLAAMAASVAQGSPPEQVMRQHRVWAKRQAPVRSALQRHNAPRWEAFLARAGRVDRTIKGAEPGNPRDELLQLALLVAGVRIV</sequence>
<feature type="domain" description="DNA polymerase III delta N-terminal" evidence="10">
    <location>
        <begin position="20"/>
        <end position="136"/>
    </location>
</feature>
<feature type="domain" description="DNA polymerase III subunit delta C-terminal" evidence="11">
    <location>
        <begin position="214"/>
        <end position="331"/>
    </location>
</feature>
<keyword evidence="6" id="KW-0239">DNA-directed DNA polymerase</keyword>
<evidence type="ECO:0000256" key="6">
    <source>
        <dbReference type="ARBA" id="ARBA00022932"/>
    </source>
</evidence>
<comment type="catalytic activity">
    <reaction evidence="8">
        <text>DNA(n) + a 2'-deoxyribonucleoside 5'-triphosphate = DNA(n+1) + diphosphate</text>
        <dbReference type="Rhea" id="RHEA:22508"/>
        <dbReference type="Rhea" id="RHEA-COMP:17339"/>
        <dbReference type="Rhea" id="RHEA-COMP:17340"/>
        <dbReference type="ChEBI" id="CHEBI:33019"/>
        <dbReference type="ChEBI" id="CHEBI:61560"/>
        <dbReference type="ChEBI" id="CHEBI:173112"/>
        <dbReference type="EC" id="2.7.7.7"/>
    </reaction>
</comment>
<evidence type="ECO:0000256" key="8">
    <source>
        <dbReference type="ARBA" id="ARBA00049244"/>
    </source>
</evidence>
<reference evidence="12 13" key="1">
    <citation type="submission" date="2016-10" db="EMBL/GenBank/DDBJ databases">
        <authorList>
            <person name="de Groot N.N."/>
        </authorList>
    </citation>
    <scope>NUCLEOTIDE SEQUENCE [LARGE SCALE GENOMIC DNA]</scope>
    <source>
        <strain evidence="12 13">HLD2</strain>
    </source>
</reference>
<evidence type="ECO:0000256" key="1">
    <source>
        <dbReference type="ARBA" id="ARBA00012417"/>
    </source>
</evidence>
<dbReference type="InterPro" id="IPR027417">
    <property type="entry name" value="P-loop_NTPase"/>
</dbReference>
<dbReference type="Proteomes" id="UP000199648">
    <property type="component" value="Unassembled WGS sequence"/>
</dbReference>
<dbReference type="InterPro" id="IPR032780">
    <property type="entry name" value="DNA_pol3_delt_C"/>
</dbReference>
<dbReference type="EC" id="2.7.7.7" evidence="1 9"/>
<comment type="similarity">
    <text evidence="7">Belongs to the DNA polymerase HolA subunit family.</text>
</comment>
<dbReference type="Gene3D" id="1.20.272.10">
    <property type="match status" value="1"/>
</dbReference>
<dbReference type="InterPro" id="IPR005790">
    <property type="entry name" value="DNA_polIII_delta"/>
</dbReference>
<protein>
    <recommendedName>
        <fullName evidence="2 9">DNA polymerase III subunit delta</fullName>
        <ecNumber evidence="1 9">2.7.7.7</ecNumber>
    </recommendedName>
</protein>
<dbReference type="Gene3D" id="1.10.8.60">
    <property type="match status" value="1"/>
</dbReference>
<dbReference type="Gene3D" id="3.40.50.300">
    <property type="entry name" value="P-loop containing nucleotide triphosphate hydrolases"/>
    <property type="match status" value="1"/>
</dbReference>
<keyword evidence="5" id="KW-0235">DNA replication</keyword>
<gene>
    <name evidence="12" type="ORF">SAMN03097708_00502</name>
</gene>
<evidence type="ECO:0000256" key="2">
    <source>
        <dbReference type="ARBA" id="ARBA00017703"/>
    </source>
</evidence>
<evidence type="ECO:0000256" key="4">
    <source>
        <dbReference type="ARBA" id="ARBA00022695"/>
    </source>
</evidence>
<evidence type="ECO:0000256" key="7">
    <source>
        <dbReference type="ARBA" id="ARBA00034754"/>
    </source>
</evidence>
<evidence type="ECO:0000259" key="11">
    <source>
        <dbReference type="Pfam" id="PF14840"/>
    </source>
</evidence>
<dbReference type="GO" id="GO:0006261">
    <property type="term" value="P:DNA-templated DNA replication"/>
    <property type="evidence" value="ECO:0007669"/>
    <property type="project" value="TreeGrafter"/>
</dbReference>
<evidence type="ECO:0000313" key="12">
    <source>
        <dbReference type="EMBL" id="SCZ50803.1"/>
    </source>
</evidence>
<dbReference type="NCBIfam" id="TIGR01128">
    <property type="entry name" value="holA"/>
    <property type="match status" value="1"/>
</dbReference>
<dbReference type="Pfam" id="PF14840">
    <property type="entry name" value="DNA_pol3_delt_C"/>
    <property type="match status" value="1"/>
</dbReference>
<dbReference type="InterPro" id="IPR008921">
    <property type="entry name" value="DNA_pol3_clamp-load_cplx_C"/>
</dbReference>
<evidence type="ECO:0000256" key="9">
    <source>
        <dbReference type="NCBIfam" id="TIGR01128"/>
    </source>
</evidence>
<dbReference type="RefSeq" id="WP_092992237.1">
    <property type="nucleotide sequence ID" value="NZ_FMWD01000001.1"/>
</dbReference>
<dbReference type="GO" id="GO:0003887">
    <property type="term" value="F:DNA-directed DNA polymerase activity"/>
    <property type="evidence" value="ECO:0007669"/>
    <property type="project" value="UniProtKB-UniRule"/>
</dbReference>
<evidence type="ECO:0000256" key="5">
    <source>
        <dbReference type="ARBA" id="ARBA00022705"/>
    </source>
</evidence>
<dbReference type="PANTHER" id="PTHR34388:SF1">
    <property type="entry name" value="DNA POLYMERASE III SUBUNIT DELTA"/>
    <property type="match status" value="1"/>
</dbReference>
<dbReference type="AlphaFoldDB" id="A0A1G5PMW7"/>
<organism evidence="12 13">
    <name type="scientific">Thiohalomonas denitrificans</name>
    <dbReference type="NCBI Taxonomy" id="415747"/>
    <lineage>
        <taxon>Bacteria</taxon>
        <taxon>Pseudomonadati</taxon>
        <taxon>Pseudomonadota</taxon>
        <taxon>Gammaproteobacteria</taxon>
        <taxon>Thiohalomonadales</taxon>
        <taxon>Thiohalomonadaceae</taxon>
        <taxon>Thiohalomonas</taxon>
    </lineage>
</organism>
<evidence type="ECO:0000256" key="3">
    <source>
        <dbReference type="ARBA" id="ARBA00022679"/>
    </source>
</evidence>
<dbReference type="InterPro" id="IPR010372">
    <property type="entry name" value="DNA_pol3_delta_N"/>
</dbReference>
<dbReference type="SUPFAM" id="SSF52540">
    <property type="entry name" value="P-loop containing nucleoside triphosphate hydrolases"/>
    <property type="match status" value="1"/>
</dbReference>
<accession>A0A1G5PMW7</accession>
<dbReference type="PANTHER" id="PTHR34388">
    <property type="entry name" value="DNA POLYMERASE III SUBUNIT DELTA"/>
    <property type="match status" value="1"/>
</dbReference>
<proteinExistence type="inferred from homology"/>
<evidence type="ECO:0000259" key="10">
    <source>
        <dbReference type="Pfam" id="PF06144"/>
    </source>
</evidence>
<evidence type="ECO:0000313" key="13">
    <source>
        <dbReference type="Proteomes" id="UP000199648"/>
    </source>
</evidence>